<feature type="compositionally biased region" description="Low complexity" evidence="1">
    <location>
        <begin position="300"/>
        <end position="316"/>
    </location>
</feature>
<evidence type="ECO:0000313" key="4">
    <source>
        <dbReference type="Proteomes" id="UP001451303"/>
    </source>
</evidence>
<proteinExistence type="predicted"/>
<dbReference type="Proteomes" id="UP001451303">
    <property type="component" value="Unassembled WGS sequence"/>
</dbReference>
<feature type="domain" description="Peptidase S53 activation" evidence="2">
    <location>
        <begin position="5"/>
        <end position="151"/>
    </location>
</feature>
<name>A0ABR3DGL3_NEUIN</name>
<dbReference type="PANTHER" id="PTHR14218:SF19">
    <property type="entry name" value="SERINE PROTEASE AORO, PUTATIVE (AFU_ORTHOLOGUE AFUA_6G10250)-RELATED"/>
    <property type="match status" value="1"/>
</dbReference>
<dbReference type="InterPro" id="IPR015366">
    <property type="entry name" value="S53_propep"/>
</dbReference>
<dbReference type="Pfam" id="PF09286">
    <property type="entry name" value="Pro-kuma_activ"/>
    <property type="match status" value="1"/>
</dbReference>
<feature type="region of interest" description="Disordered" evidence="1">
    <location>
        <begin position="291"/>
        <end position="328"/>
    </location>
</feature>
<sequence>MSPAASHWKRSARLASDQSIHIDLALAVNQDISGTAAQALESISDPDSPSFGQHWTPNRIAQFFAPSRESIRQVGRWLNSSGVPGSAMRLSRDGTFLSFNVSVRQAEQLLGTEFHLYRHLNGTITQTASERSSLPARVARYSDYVLPAPDPDPVSPAPKSVAVQCPPPPKVEIGARRTRDVDCLQYVAPQCLRQLYNMDDGAGQTAHPNNSLGRPNFMSITGGTRQTEYQLTNLNLEPNLDYEYIVAMTKPIPVTNIQVGELVVEGNVNIMLATFNAHYCRTGLDPQFDPVYPDPAPGVTTQATAARTSRRASSPSCMRGTSAGPPTS</sequence>
<keyword evidence="4" id="KW-1185">Reference proteome</keyword>
<dbReference type="PANTHER" id="PTHR14218">
    <property type="entry name" value="PROTEASE S8 TRIPEPTIDYL PEPTIDASE I CLN2"/>
    <property type="match status" value="1"/>
</dbReference>
<gene>
    <name evidence="3" type="ORF">QR685DRAFT_604767</name>
</gene>
<evidence type="ECO:0000256" key="1">
    <source>
        <dbReference type="SAM" id="MobiDB-lite"/>
    </source>
</evidence>
<dbReference type="EMBL" id="JAVLET010000003">
    <property type="protein sequence ID" value="KAL0471797.1"/>
    <property type="molecule type" value="Genomic_DNA"/>
</dbReference>
<organism evidence="3 4">
    <name type="scientific">Neurospora intermedia</name>
    <dbReference type="NCBI Taxonomy" id="5142"/>
    <lineage>
        <taxon>Eukaryota</taxon>
        <taxon>Fungi</taxon>
        <taxon>Dikarya</taxon>
        <taxon>Ascomycota</taxon>
        <taxon>Pezizomycotina</taxon>
        <taxon>Sordariomycetes</taxon>
        <taxon>Sordariomycetidae</taxon>
        <taxon>Sordariales</taxon>
        <taxon>Sordariaceae</taxon>
        <taxon>Neurospora</taxon>
    </lineage>
</organism>
<dbReference type="SUPFAM" id="SSF54897">
    <property type="entry name" value="Protease propeptides/inhibitors"/>
    <property type="match status" value="1"/>
</dbReference>
<dbReference type="CDD" id="cd11377">
    <property type="entry name" value="Pro-peptidase_S53"/>
    <property type="match status" value="1"/>
</dbReference>
<comment type="caution">
    <text evidence="3">The sequence shown here is derived from an EMBL/GenBank/DDBJ whole genome shotgun (WGS) entry which is preliminary data.</text>
</comment>
<evidence type="ECO:0000259" key="2">
    <source>
        <dbReference type="SMART" id="SM00944"/>
    </source>
</evidence>
<dbReference type="SMART" id="SM00944">
    <property type="entry name" value="Pro-kuma_activ"/>
    <property type="match status" value="1"/>
</dbReference>
<evidence type="ECO:0000313" key="3">
    <source>
        <dbReference type="EMBL" id="KAL0471797.1"/>
    </source>
</evidence>
<protein>
    <submittedName>
        <fullName evidence="3">Pro-kumamolisin, activation domain-containing protein</fullName>
    </submittedName>
</protein>
<accession>A0ABR3DGL3</accession>
<reference evidence="3 4" key="1">
    <citation type="submission" date="2023-09" db="EMBL/GenBank/DDBJ databases">
        <title>Multi-omics analysis of a traditional fermented food reveals byproduct-associated fungal strains for waste-to-food upcycling.</title>
        <authorList>
            <consortium name="Lawrence Berkeley National Laboratory"/>
            <person name="Rekdal V.M."/>
            <person name="Villalobos-Escobedo J.M."/>
            <person name="Rodriguez-Valeron N."/>
            <person name="Garcia M.O."/>
            <person name="Vasquez D.P."/>
            <person name="Damayanti I."/>
            <person name="Sorensen P.M."/>
            <person name="Baidoo E.E."/>
            <person name="De Carvalho A.C."/>
            <person name="Riley R."/>
            <person name="Lipzen A."/>
            <person name="He G."/>
            <person name="Yan M."/>
            <person name="Haridas S."/>
            <person name="Daum C."/>
            <person name="Yoshinaga Y."/>
            <person name="Ng V."/>
            <person name="Grigoriev I.V."/>
            <person name="Munk R."/>
            <person name="Nuraida L."/>
            <person name="Wijaya C.H."/>
            <person name="Morales P.-C."/>
            <person name="Keasling J.D."/>
        </authorList>
    </citation>
    <scope>NUCLEOTIDE SEQUENCE [LARGE SCALE GENOMIC DNA]</scope>
    <source>
        <strain evidence="3 4">FGSC 2613</strain>
    </source>
</reference>
<dbReference type="InterPro" id="IPR050819">
    <property type="entry name" value="Tripeptidyl-peptidase_I"/>
</dbReference>